<dbReference type="eggNOG" id="COG0515">
    <property type="taxonomic scope" value="Bacteria"/>
</dbReference>
<dbReference type="HOGENOM" id="CLU_1260832_0_0_11"/>
<dbReference type="InterPro" id="IPR035992">
    <property type="entry name" value="Ricin_B-like_lectins"/>
</dbReference>
<feature type="domain" description="Ricin B lectin" evidence="1">
    <location>
        <begin position="111"/>
        <end position="219"/>
    </location>
</feature>
<protein>
    <recommendedName>
        <fullName evidence="1">Ricin B lectin domain-containing protein</fullName>
    </recommendedName>
</protein>
<dbReference type="SMART" id="SM00458">
    <property type="entry name" value="RICIN"/>
    <property type="match status" value="1"/>
</dbReference>
<reference evidence="2 4" key="1">
    <citation type="journal article" date="2001" name="Proc. Natl. Acad. Sci. U.S.A.">
        <title>Genome sequence of an industrial microorganism Streptomyces avermitilis: deducing the ability of producing secondary metabolites.</title>
        <authorList>
            <person name="Omura S."/>
            <person name="Ikeda H."/>
            <person name="Ishikawa J."/>
            <person name="Hanamoto A."/>
            <person name="Takahashi C."/>
            <person name="Shinose M."/>
            <person name="Takahashi Y."/>
            <person name="Horikawa H."/>
            <person name="Nakazawa H."/>
            <person name="Osonoe T."/>
            <person name="Kikuchi H."/>
            <person name="Shiba T."/>
            <person name="Sakaki Y."/>
            <person name="Hattori M."/>
        </authorList>
    </citation>
    <scope>NUCLEOTIDE SEQUENCE [LARGE SCALE GENOMIC DNA]</scope>
    <source>
        <strain evidence="4">ATCC 31267 / DSM 46492 / JCM 5070 / NBRC 14893 / NCIMB 12804 / NRRL 8165 / MA-4680</strain>
        <strain evidence="2">MA-4680</strain>
    </source>
</reference>
<dbReference type="EMBL" id="BA000030">
    <property type="protein sequence ID" value="BAC75274.1"/>
    <property type="molecule type" value="Genomic_DNA"/>
</dbReference>
<reference evidence="2 4" key="2">
    <citation type="journal article" date="2003" name="Nat. Biotechnol.">
        <title>Complete genome sequence and comparative analysis of the industrial microorganism Streptomyces avermitilis.</title>
        <authorList>
            <person name="Ikeda H."/>
            <person name="Ishikawa J."/>
            <person name="Hanamoto A."/>
            <person name="Shinose M."/>
            <person name="Kikuchi H."/>
            <person name="Shiba T."/>
            <person name="Sakaki Y."/>
            <person name="Hattori M."/>
            <person name="Omura S."/>
        </authorList>
    </citation>
    <scope>NUCLEOTIDE SEQUENCE [LARGE SCALE GENOMIC DNA]</scope>
    <source>
        <strain evidence="4">ATCC 31267 / DSM 46492 / JCM 5070 / NBRC 14893 / NCIMB 12804 / NRRL 8165 / MA-4680</strain>
        <strain evidence="2">MA-4680</strain>
    </source>
</reference>
<dbReference type="Gene3D" id="2.80.10.50">
    <property type="match status" value="1"/>
</dbReference>
<evidence type="ECO:0000313" key="3">
    <source>
        <dbReference type="EMBL" id="BAU77688.1"/>
    </source>
</evidence>
<dbReference type="AlphaFoldDB" id="Q824Z7"/>
<sequence length="219" mass="23556">MLAGSKGETRSDGDGADGLCGGGRYVRAGACGRCPCNRRLPRGHFGGQGHGEDAGERAAVSTLAYLPHPWRKCSMFRSVTRGARLLVAAAAAAATLGIAASPATATDDWLSPGDLQNEATLKCLDGSSRGIRLLKCNDSKYQRWQASPEDYSFRNVATLTCLDGSSRGLRLVKCNGSRYQAWVWRGDELHNAVLGTCLDGSSRGVRLVKCNDSKYQHWY</sequence>
<dbReference type="SUPFAM" id="SSF50370">
    <property type="entry name" value="Ricin B-like lectins"/>
    <property type="match status" value="1"/>
</dbReference>
<accession>Q824Z7</accession>
<name>Q824Z7_STRAW</name>
<dbReference type="KEGG" id="sma:SAVERM_7563"/>
<geneLocation type="plasmid" evidence="3">
    <name>SAP2</name>
</geneLocation>
<keyword evidence="3" id="KW-0614">Plasmid</keyword>
<dbReference type="PROSITE" id="PS50231">
    <property type="entry name" value="RICIN_B_LECTIN"/>
    <property type="match status" value="1"/>
</dbReference>
<dbReference type="CDD" id="cd23415">
    <property type="entry name" value="beta-trefoil_Ricin_AH"/>
    <property type="match status" value="1"/>
</dbReference>
<dbReference type="Pfam" id="PF00652">
    <property type="entry name" value="Ricin_B_lectin"/>
    <property type="match status" value="1"/>
</dbReference>
<evidence type="ECO:0000259" key="1">
    <source>
        <dbReference type="SMART" id="SM00458"/>
    </source>
</evidence>
<evidence type="ECO:0000313" key="2">
    <source>
        <dbReference type="EMBL" id="BAC75274.1"/>
    </source>
</evidence>
<gene>
    <name evidence="3" type="ORF">SAVERM_2p249</name>
    <name evidence="2" type="ORF">SAVERM_7563</name>
</gene>
<organism evidence="2 4">
    <name type="scientific">Streptomyces avermitilis (strain ATCC 31267 / DSM 46492 / JCM 5070 / NBRC 14893 / NCIMB 12804 / NRRL 8165 / MA-4680)</name>
    <dbReference type="NCBI Taxonomy" id="227882"/>
    <lineage>
        <taxon>Bacteria</taxon>
        <taxon>Bacillati</taxon>
        <taxon>Actinomycetota</taxon>
        <taxon>Actinomycetes</taxon>
        <taxon>Kitasatosporales</taxon>
        <taxon>Streptomycetaceae</taxon>
        <taxon>Streptomyces</taxon>
    </lineage>
</organism>
<proteinExistence type="predicted"/>
<reference evidence="3" key="4">
    <citation type="submission" date="2016-03" db="EMBL/GenBank/DDBJ databases">
        <title>Complete sequence of the second linear plasmid SAP2 of Streptomyces avermitilis.</title>
        <authorList>
            <person name="Ikeda H."/>
        </authorList>
    </citation>
    <scope>NUCLEOTIDE SEQUENCE</scope>
    <source>
        <strain evidence="3">MA-4680</strain>
        <plasmid evidence="3">SAP2</plasmid>
    </source>
</reference>
<dbReference type="Proteomes" id="UP000000428">
    <property type="component" value="Chromosome"/>
</dbReference>
<keyword evidence="4" id="KW-1185">Reference proteome</keyword>
<reference evidence="2" key="3">
    <citation type="journal article" date="2014" name="J. Ind. Microbiol. Biotechnol.">
        <title>Genome mining of the Streptomyces avermitilis genome and development of genome-minimized hosts for heterologous expression of biosynthetic gene clusters.</title>
        <authorList>
            <person name="Ikeda H."/>
            <person name="Shin-ya K."/>
            <person name="Omura S."/>
        </authorList>
    </citation>
    <scope>NUCLEOTIDE SEQUENCE</scope>
    <source>
        <strain evidence="2">MA-4680</strain>
    </source>
</reference>
<dbReference type="InterPro" id="IPR000772">
    <property type="entry name" value="Ricin_B_lectin"/>
</dbReference>
<dbReference type="EMBL" id="AP017380">
    <property type="protein sequence ID" value="BAU77688.1"/>
    <property type="molecule type" value="Genomic_DNA"/>
</dbReference>
<evidence type="ECO:0000313" key="4">
    <source>
        <dbReference type="Proteomes" id="UP000000428"/>
    </source>
</evidence>